<dbReference type="Proteomes" id="UP000839052">
    <property type="component" value="Chromosome"/>
</dbReference>
<reference evidence="3 4" key="1">
    <citation type="submission" date="2021-10" db="EMBL/GenBank/DDBJ databases">
        <authorList>
            <person name="Koch H."/>
        </authorList>
    </citation>
    <scope>NUCLEOTIDE SEQUENCE [LARGE SCALE GENOMIC DNA]</scope>
    <source>
        <strain evidence="3">6680</strain>
    </source>
</reference>
<proteinExistence type="predicted"/>
<sequence>MKKLLLTFISLIISTSMAMATVNLNTATKDDLDGVKGIGPVKAQSIIDYRKKNGSFKSVDELENVKGFGSKSVKKLRSELTVAGISPANKPVAVKATDKKTK</sequence>
<feature type="domain" description="Helix-hairpin-helix DNA-binding motif class 1" evidence="2">
    <location>
        <begin position="30"/>
        <end position="49"/>
    </location>
</feature>
<dbReference type="InterPro" id="IPR010994">
    <property type="entry name" value="RuvA_2-like"/>
</dbReference>
<evidence type="ECO:0000259" key="2">
    <source>
        <dbReference type="SMART" id="SM00278"/>
    </source>
</evidence>
<keyword evidence="1" id="KW-0732">Signal</keyword>
<dbReference type="SUPFAM" id="SSF47781">
    <property type="entry name" value="RuvA domain 2-like"/>
    <property type="match status" value="1"/>
</dbReference>
<dbReference type="PANTHER" id="PTHR21180:SF32">
    <property type="entry name" value="ENDONUCLEASE_EXONUCLEASE_PHOSPHATASE FAMILY DOMAIN-CONTAINING PROTEIN 1"/>
    <property type="match status" value="1"/>
</dbReference>
<evidence type="ECO:0000313" key="3">
    <source>
        <dbReference type="EMBL" id="CAG9932829.1"/>
    </source>
</evidence>
<dbReference type="EMBL" id="OU912926">
    <property type="protein sequence ID" value="CAG9932829.1"/>
    <property type="molecule type" value="Genomic_DNA"/>
</dbReference>
<accession>A0ABN8AJ99</accession>
<dbReference type="NCBIfam" id="TIGR00426">
    <property type="entry name" value="competence protein ComEA helix-hairpin-helix repeat region"/>
    <property type="match status" value="1"/>
</dbReference>
<evidence type="ECO:0000313" key="4">
    <source>
        <dbReference type="Proteomes" id="UP000839052"/>
    </source>
</evidence>
<dbReference type="PANTHER" id="PTHR21180">
    <property type="entry name" value="ENDONUCLEASE/EXONUCLEASE/PHOSPHATASE FAMILY DOMAIN-CONTAINING PROTEIN 1"/>
    <property type="match status" value="1"/>
</dbReference>
<feature type="domain" description="Helix-hairpin-helix DNA-binding motif class 1" evidence="2">
    <location>
        <begin position="60"/>
        <end position="79"/>
    </location>
</feature>
<dbReference type="InterPro" id="IPR004509">
    <property type="entry name" value="Competence_ComEA_HhH"/>
</dbReference>
<dbReference type="Gene3D" id="1.10.150.280">
    <property type="entry name" value="AF1531-like domain"/>
    <property type="match status" value="1"/>
</dbReference>
<dbReference type="SMART" id="SM00278">
    <property type="entry name" value="HhH1"/>
    <property type="match status" value="2"/>
</dbReference>
<gene>
    <name evidence="3" type="ORF">NTG6680_1576</name>
</gene>
<keyword evidence="4" id="KW-1185">Reference proteome</keyword>
<dbReference type="InterPro" id="IPR003583">
    <property type="entry name" value="Hlx-hairpin-Hlx_DNA-bd_motif"/>
</dbReference>
<evidence type="ECO:0000256" key="1">
    <source>
        <dbReference type="SAM" id="SignalP"/>
    </source>
</evidence>
<dbReference type="InterPro" id="IPR051675">
    <property type="entry name" value="Endo/Exo/Phosphatase_dom_1"/>
</dbReference>
<dbReference type="Pfam" id="PF12836">
    <property type="entry name" value="HHH_3"/>
    <property type="match status" value="1"/>
</dbReference>
<protein>
    <recommendedName>
        <fullName evidence="2">Helix-hairpin-helix DNA-binding motif class 1 domain-containing protein</fullName>
    </recommendedName>
</protein>
<name>A0ABN8AJ99_9PROT</name>
<organism evidence="3 4">
    <name type="scientific">Candidatus Nitrotoga arctica</name>
    <dbReference type="NCBI Taxonomy" id="453162"/>
    <lineage>
        <taxon>Bacteria</taxon>
        <taxon>Pseudomonadati</taxon>
        <taxon>Pseudomonadota</taxon>
        <taxon>Betaproteobacteria</taxon>
        <taxon>Nitrosomonadales</taxon>
        <taxon>Gallionellaceae</taxon>
        <taxon>Candidatus Nitrotoga</taxon>
    </lineage>
</organism>
<dbReference type="RefSeq" id="WP_239796712.1">
    <property type="nucleotide sequence ID" value="NZ_OU912926.1"/>
</dbReference>
<feature type="signal peptide" evidence="1">
    <location>
        <begin position="1"/>
        <end position="20"/>
    </location>
</feature>
<feature type="chain" id="PRO_5045903651" description="Helix-hairpin-helix DNA-binding motif class 1 domain-containing protein" evidence="1">
    <location>
        <begin position="21"/>
        <end position="102"/>
    </location>
</feature>